<evidence type="ECO:0000256" key="2">
    <source>
        <dbReference type="ARBA" id="ARBA00022679"/>
    </source>
</evidence>
<dbReference type="EMBL" id="CP039371">
    <property type="protein sequence ID" value="QCI11815.1"/>
    <property type="molecule type" value="Genomic_DNA"/>
</dbReference>
<organism evidence="5 6">
    <name type="scientific">Pseudomonas putida</name>
    <name type="common">Arthrobacter siderocapsulatus</name>
    <dbReference type="NCBI Taxonomy" id="303"/>
    <lineage>
        <taxon>Bacteria</taxon>
        <taxon>Pseudomonadati</taxon>
        <taxon>Pseudomonadota</taxon>
        <taxon>Gammaproteobacteria</taxon>
        <taxon>Pseudomonadales</taxon>
        <taxon>Pseudomonadaceae</taxon>
        <taxon>Pseudomonas</taxon>
    </lineage>
</organism>
<name>A0A4D6XG86_PSEPU</name>
<dbReference type="PANTHER" id="PTHR43464:SF19">
    <property type="entry name" value="UBIQUINONE BIOSYNTHESIS O-METHYLTRANSFERASE, MITOCHONDRIAL"/>
    <property type="match status" value="1"/>
</dbReference>
<dbReference type="RefSeq" id="WP_136913979.1">
    <property type="nucleotide sequence ID" value="NZ_CP039371.1"/>
</dbReference>
<dbReference type="SUPFAM" id="SSF53335">
    <property type="entry name" value="S-adenosyl-L-methionine-dependent methyltransferases"/>
    <property type="match status" value="1"/>
</dbReference>
<keyword evidence="3" id="KW-0949">S-adenosyl-L-methionine</keyword>
<dbReference type="GO" id="GO:0008757">
    <property type="term" value="F:S-adenosylmethionine-dependent methyltransferase activity"/>
    <property type="evidence" value="ECO:0007669"/>
    <property type="project" value="InterPro"/>
</dbReference>
<evidence type="ECO:0000256" key="3">
    <source>
        <dbReference type="ARBA" id="ARBA00022691"/>
    </source>
</evidence>
<feature type="domain" description="Methyltransferase type 11" evidence="4">
    <location>
        <begin position="47"/>
        <end position="141"/>
    </location>
</feature>
<dbReference type="InterPro" id="IPR013216">
    <property type="entry name" value="Methyltransf_11"/>
</dbReference>
<accession>A0A4D6XG86</accession>
<dbReference type="PANTHER" id="PTHR43464">
    <property type="entry name" value="METHYLTRANSFERASE"/>
    <property type="match status" value="1"/>
</dbReference>
<sequence length="243" mass="26962">MAQNIYDNDQFFDGYSQLPRSQHGLAGAPEWPTLRAQLPDMAGQRVLDLGCGYGWFSRWAVEHGAVSVLGLDVSEKMLARAAAINADPRIDYQRGDLEGIDLPAGRFTLAYSSLALHYISDLAGLLRSVHQALLPGGRLVFSIEHPIYMASLHPDWIVADDGRKSWPVDHYQVEGQRTTHWLSDGVIKQHRTLGTLVNLLIDSGFNLDRLIEWGPSAQDLTERPALADEVHRPMMLIVAASRG</sequence>
<dbReference type="OrthoDB" id="9791837at2"/>
<proteinExistence type="predicted"/>
<dbReference type="AlphaFoldDB" id="A0A4D6XG86"/>
<evidence type="ECO:0000259" key="4">
    <source>
        <dbReference type="Pfam" id="PF08241"/>
    </source>
</evidence>
<dbReference type="InterPro" id="IPR029063">
    <property type="entry name" value="SAM-dependent_MTases_sf"/>
</dbReference>
<dbReference type="Proteomes" id="UP000298551">
    <property type="component" value="Chromosome"/>
</dbReference>
<dbReference type="Pfam" id="PF08241">
    <property type="entry name" value="Methyltransf_11"/>
    <property type="match status" value="1"/>
</dbReference>
<evidence type="ECO:0000313" key="5">
    <source>
        <dbReference type="EMBL" id="QCI11815.1"/>
    </source>
</evidence>
<keyword evidence="2 5" id="KW-0808">Transferase</keyword>
<protein>
    <submittedName>
        <fullName evidence="5">Class I SAM-dependent methyltransferase</fullName>
    </submittedName>
</protein>
<dbReference type="CDD" id="cd02440">
    <property type="entry name" value="AdoMet_MTases"/>
    <property type="match status" value="1"/>
</dbReference>
<keyword evidence="1 5" id="KW-0489">Methyltransferase</keyword>
<gene>
    <name evidence="5" type="ORF">E6B08_10765</name>
</gene>
<dbReference type="GO" id="GO:0032259">
    <property type="term" value="P:methylation"/>
    <property type="evidence" value="ECO:0007669"/>
    <property type="project" value="UniProtKB-KW"/>
</dbReference>
<dbReference type="Gene3D" id="3.40.50.150">
    <property type="entry name" value="Vaccinia Virus protein VP39"/>
    <property type="match status" value="1"/>
</dbReference>
<reference evidence="6" key="1">
    <citation type="submission" date="2019-04" db="EMBL/GenBank/DDBJ databases">
        <title>Genome sequence of Pseudomonas putida 1290, an auxin catabolizing strain.</title>
        <authorList>
            <person name="Laird T.S."/>
            <person name="Leveau J.H.J."/>
        </authorList>
    </citation>
    <scope>NUCLEOTIDE SEQUENCE [LARGE SCALE GENOMIC DNA]</scope>
    <source>
        <strain evidence="6">1290</strain>
    </source>
</reference>
<evidence type="ECO:0000313" key="6">
    <source>
        <dbReference type="Proteomes" id="UP000298551"/>
    </source>
</evidence>
<evidence type="ECO:0000256" key="1">
    <source>
        <dbReference type="ARBA" id="ARBA00022603"/>
    </source>
</evidence>